<evidence type="ECO:0000313" key="2">
    <source>
        <dbReference type="Proteomes" id="UP000008367"/>
    </source>
</evidence>
<accession>A0A454CND9</accession>
<reference evidence="1 2" key="1">
    <citation type="submission" date="2012-10" db="EMBL/GenBank/DDBJ databases">
        <title>Genome sequence of Vibrio Cholerae HENC-02.</title>
        <authorList>
            <person name="Eppinger M."/>
            <person name="Hasan N.A."/>
            <person name="Sengamalay N."/>
            <person name="Hine E."/>
            <person name="Su Q."/>
            <person name="Daugherty S.C."/>
            <person name="Young S."/>
            <person name="Sadzewicz L."/>
            <person name="Tallon L."/>
            <person name="Cebula T.A."/>
            <person name="Ravel J."/>
            <person name="Colwell R.R."/>
        </authorList>
    </citation>
    <scope>NUCLEOTIDE SEQUENCE [LARGE SCALE GENOMIC DNA]</scope>
    <source>
        <strain evidence="1 2">HENC-02</strain>
    </source>
</reference>
<proteinExistence type="predicted"/>
<dbReference type="AlphaFoldDB" id="A0A454CND9"/>
<organism evidence="1 2">
    <name type="scientific">Vibrio harveyi</name>
    <name type="common">Beneckea harveyi</name>
    <dbReference type="NCBI Taxonomy" id="669"/>
    <lineage>
        <taxon>Bacteria</taxon>
        <taxon>Pseudomonadati</taxon>
        <taxon>Pseudomonadota</taxon>
        <taxon>Gammaproteobacteria</taxon>
        <taxon>Vibrionales</taxon>
        <taxon>Vibrionaceae</taxon>
        <taxon>Vibrio</taxon>
    </lineage>
</organism>
<sequence>FVLPLSPSFFRDIIENTFT</sequence>
<evidence type="ECO:0000313" key="1">
    <source>
        <dbReference type="EMBL" id="EKM27921.1"/>
    </source>
</evidence>
<gene>
    <name evidence="1" type="ORF">VCHENC02_0104B</name>
</gene>
<dbReference type="EMBL" id="AJSR01002770">
    <property type="protein sequence ID" value="EKM27921.1"/>
    <property type="molecule type" value="Genomic_DNA"/>
</dbReference>
<feature type="non-terminal residue" evidence="1">
    <location>
        <position position="1"/>
    </location>
</feature>
<comment type="caution">
    <text evidence="1">The sequence shown here is derived from an EMBL/GenBank/DDBJ whole genome shotgun (WGS) entry which is preliminary data.</text>
</comment>
<name>A0A454CND9_VIBHA</name>
<dbReference type="Proteomes" id="UP000008367">
    <property type="component" value="Unassembled WGS sequence"/>
</dbReference>
<protein>
    <submittedName>
        <fullName evidence="1">Uncharacterized protein</fullName>
    </submittedName>
</protein>